<feature type="binding site" evidence="5">
    <location>
        <position position="80"/>
    </location>
    <ligand>
        <name>Mg(2+)</name>
        <dbReference type="ChEBI" id="CHEBI:18420"/>
        <label>1</label>
        <note>catalytic</note>
    </ligand>
</feature>
<feature type="binding site" evidence="5">
    <location>
        <position position="206"/>
    </location>
    <ligand>
        <name>Mg(2+)</name>
        <dbReference type="ChEBI" id="CHEBI:18420"/>
        <label>1</label>
        <note>catalytic</note>
    </ligand>
</feature>
<dbReference type="EMBL" id="MFLZ01000004">
    <property type="protein sequence ID" value="OGG80590.1"/>
    <property type="molecule type" value="Genomic_DNA"/>
</dbReference>
<evidence type="ECO:0000256" key="4">
    <source>
        <dbReference type="ARBA" id="ARBA00022842"/>
    </source>
</evidence>
<dbReference type="InterPro" id="IPR020583">
    <property type="entry name" value="Inositol_monoP_metal-BS"/>
</dbReference>
<proteinExistence type="predicted"/>
<dbReference type="STRING" id="1798512.A3A39_01410"/>
<dbReference type="PRINTS" id="PR00377">
    <property type="entry name" value="IMPHPHTASES"/>
</dbReference>
<dbReference type="PANTHER" id="PTHR20854:SF4">
    <property type="entry name" value="INOSITOL-1-MONOPHOSPHATASE-RELATED"/>
    <property type="match status" value="1"/>
</dbReference>
<feature type="binding site" evidence="5">
    <location>
        <position position="64"/>
    </location>
    <ligand>
        <name>Mg(2+)</name>
        <dbReference type="ChEBI" id="CHEBI:18420"/>
        <label>1</label>
        <note>catalytic</note>
    </ligand>
</feature>
<accession>A0A1F6F3Z5</accession>
<evidence type="ECO:0000256" key="1">
    <source>
        <dbReference type="ARBA" id="ARBA00001946"/>
    </source>
</evidence>
<evidence type="ECO:0000256" key="2">
    <source>
        <dbReference type="ARBA" id="ARBA00022723"/>
    </source>
</evidence>
<keyword evidence="2 5" id="KW-0479">Metal-binding</keyword>
<reference evidence="6 7" key="1">
    <citation type="journal article" date="2016" name="Nat. Commun.">
        <title>Thousands of microbial genomes shed light on interconnected biogeochemical processes in an aquifer system.</title>
        <authorList>
            <person name="Anantharaman K."/>
            <person name="Brown C.T."/>
            <person name="Hug L.A."/>
            <person name="Sharon I."/>
            <person name="Castelle C.J."/>
            <person name="Probst A.J."/>
            <person name="Thomas B.C."/>
            <person name="Singh A."/>
            <person name="Wilkins M.J."/>
            <person name="Karaoz U."/>
            <person name="Brodie E.L."/>
            <person name="Williams K.H."/>
            <person name="Hubbard S.S."/>
            <person name="Banfield J.F."/>
        </authorList>
    </citation>
    <scope>NUCLEOTIDE SEQUENCE [LARGE SCALE GENOMIC DNA]</scope>
</reference>
<dbReference type="PANTHER" id="PTHR20854">
    <property type="entry name" value="INOSITOL MONOPHOSPHATASE"/>
    <property type="match status" value="1"/>
</dbReference>
<dbReference type="SUPFAM" id="SSF56655">
    <property type="entry name" value="Carbohydrate phosphatase"/>
    <property type="match status" value="1"/>
</dbReference>
<dbReference type="GO" id="GO:0046872">
    <property type="term" value="F:metal ion binding"/>
    <property type="evidence" value="ECO:0007669"/>
    <property type="project" value="UniProtKB-KW"/>
</dbReference>
<evidence type="ECO:0008006" key="8">
    <source>
        <dbReference type="Google" id="ProtNLM"/>
    </source>
</evidence>
<evidence type="ECO:0000256" key="5">
    <source>
        <dbReference type="PIRSR" id="PIRSR600760-2"/>
    </source>
</evidence>
<dbReference type="GO" id="GO:0006020">
    <property type="term" value="P:inositol metabolic process"/>
    <property type="evidence" value="ECO:0007669"/>
    <property type="project" value="TreeGrafter"/>
</dbReference>
<sequence length="254" mass="27994">MEKFIQSIAERAGEAVLKRLGKERVHYKKSENIGDVVTKADLLSERIIISAIRRRYPNHGIVSEESGSTKEGSEYLWIIDPIDGTLNFVSGVPMFGVMICLAHRGKVVLSAINLPATKELFFAKAGGGAYLNGKRIHCSRTRDLSHTFGMGGSSLRARTARFLRNLLQAPQSGHMMYGSFGGPSNACYVAAGRRDWLVLLSGQIWDFAPEYLVLKESGCKVTGTKGEPWKLGMLEMVAANPTLHKQLLKLTRNV</sequence>
<protein>
    <recommendedName>
        <fullName evidence="8">Inositol-phosphate phosphatase</fullName>
    </recommendedName>
</protein>
<evidence type="ECO:0000313" key="6">
    <source>
        <dbReference type="EMBL" id="OGG80590.1"/>
    </source>
</evidence>
<dbReference type="Pfam" id="PF00459">
    <property type="entry name" value="Inositol_P"/>
    <property type="match status" value="1"/>
</dbReference>
<comment type="caution">
    <text evidence="6">The sequence shown here is derived from an EMBL/GenBank/DDBJ whole genome shotgun (WGS) entry which is preliminary data.</text>
</comment>
<feature type="binding site" evidence="5">
    <location>
        <position position="82"/>
    </location>
    <ligand>
        <name>Mg(2+)</name>
        <dbReference type="ChEBI" id="CHEBI:18420"/>
        <label>1</label>
        <note>catalytic</note>
    </ligand>
</feature>
<dbReference type="PROSITE" id="PS00629">
    <property type="entry name" value="IMP_1"/>
    <property type="match status" value="1"/>
</dbReference>
<dbReference type="GO" id="GO:0008934">
    <property type="term" value="F:inositol monophosphate 1-phosphatase activity"/>
    <property type="evidence" value="ECO:0007669"/>
    <property type="project" value="TreeGrafter"/>
</dbReference>
<dbReference type="Gene3D" id="3.40.190.80">
    <property type="match status" value="1"/>
</dbReference>
<keyword evidence="3" id="KW-0378">Hydrolase</keyword>
<gene>
    <name evidence="6" type="ORF">A3A39_01410</name>
</gene>
<dbReference type="GO" id="GO:0007165">
    <property type="term" value="P:signal transduction"/>
    <property type="evidence" value="ECO:0007669"/>
    <property type="project" value="TreeGrafter"/>
</dbReference>
<name>A0A1F6F3Z5_9BACT</name>
<dbReference type="Proteomes" id="UP000177372">
    <property type="component" value="Unassembled WGS sequence"/>
</dbReference>
<dbReference type="AlphaFoldDB" id="A0A1F6F3Z5"/>
<comment type="cofactor">
    <cofactor evidence="1 5">
        <name>Mg(2+)</name>
        <dbReference type="ChEBI" id="CHEBI:18420"/>
    </cofactor>
</comment>
<evidence type="ECO:0000256" key="3">
    <source>
        <dbReference type="ARBA" id="ARBA00022801"/>
    </source>
</evidence>
<dbReference type="FunFam" id="3.30.540.10:FF:000003">
    <property type="entry name" value="Inositol-1-monophosphatase"/>
    <property type="match status" value="1"/>
</dbReference>
<organism evidence="6 7">
    <name type="scientific">Candidatus Kaiserbacteria bacterium RIFCSPLOWO2_01_FULL_54_13</name>
    <dbReference type="NCBI Taxonomy" id="1798512"/>
    <lineage>
        <taxon>Bacteria</taxon>
        <taxon>Candidatus Kaiseribacteriota</taxon>
    </lineage>
</organism>
<dbReference type="Gene3D" id="3.30.540.10">
    <property type="entry name" value="Fructose-1,6-Bisphosphatase, subunit A, domain 1"/>
    <property type="match status" value="1"/>
</dbReference>
<dbReference type="InterPro" id="IPR000760">
    <property type="entry name" value="Inositol_monophosphatase-like"/>
</dbReference>
<feature type="binding site" evidence="5">
    <location>
        <position position="83"/>
    </location>
    <ligand>
        <name>Mg(2+)</name>
        <dbReference type="ChEBI" id="CHEBI:18420"/>
        <label>1</label>
        <note>catalytic</note>
    </ligand>
</feature>
<keyword evidence="4 5" id="KW-0460">Magnesium</keyword>
<evidence type="ECO:0000313" key="7">
    <source>
        <dbReference type="Proteomes" id="UP000177372"/>
    </source>
</evidence>